<evidence type="ECO:0000313" key="6">
    <source>
        <dbReference type="Proteomes" id="UP000037510"/>
    </source>
</evidence>
<dbReference type="EMBL" id="JTDY01019301">
    <property type="protein sequence ID" value="KOB51793.1"/>
    <property type="molecule type" value="Genomic_DNA"/>
</dbReference>
<feature type="compositionally biased region" description="Polar residues" evidence="4">
    <location>
        <begin position="612"/>
        <end position="633"/>
    </location>
</feature>
<dbReference type="PANTHER" id="PTHR10380:SF173">
    <property type="entry name" value="CUTICULAR PROTEIN 47EF, ISOFORM C-RELATED"/>
    <property type="match status" value="1"/>
</dbReference>
<dbReference type="PRINTS" id="PR00947">
    <property type="entry name" value="CUTICLE"/>
</dbReference>
<protein>
    <submittedName>
        <fullName evidence="5">Putative cuticle protein</fullName>
    </submittedName>
</protein>
<dbReference type="GO" id="GO:0008010">
    <property type="term" value="F:structural constituent of chitin-based larval cuticle"/>
    <property type="evidence" value="ECO:0007669"/>
    <property type="project" value="TreeGrafter"/>
</dbReference>
<evidence type="ECO:0000256" key="2">
    <source>
        <dbReference type="ARBA" id="ARBA00022729"/>
    </source>
</evidence>
<dbReference type="PROSITE" id="PS51155">
    <property type="entry name" value="CHIT_BIND_RR_2"/>
    <property type="match status" value="1"/>
</dbReference>
<proteinExistence type="predicted"/>
<feature type="non-terminal residue" evidence="5">
    <location>
        <position position="744"/>
    </location>
</feature>
<gene>
    <name evidence="5" type="ORF">OBRU01_27188</name>
</gene>
<dbReference type="PANTHER" id="PTHR10380">
    <property type="entry name" value="CUTICLE PROTEIN"/>
    <property type="match status" value="1"/>
</dbReference>
<comment type="caution">
    <text evidence="5">The sequence shown here is derived from an EMBL/GenBank/DDBJ whole genome shotgun (WGS) entry which is preliminary data.</text>
</comment>
<dbReference type="Proteomes" id="UP000037510">
    <property type="component" value="Unassembled WGS sequence"/>
</dbReference>
<dbReference type="PROSITE" id="PS00233">
    <property type="entry name" value="CHIT_BIND_RR_1"/>
    <property type="match status" value="1"/>
</dbReference>
<evidence type="ECO:0000256" key="1">
    <source>
        <dbReference type="ARBA" id="ARBA00022460"/>
    </source>
</evidence>
<accession>A0A0L7K283</accession>
<dbReference type="AlphaFoldDB" id="A0A0L7K283"/>
<feature type="compositionally biased region" description="Polar residues" evidence="4">
    <location>
        <begin position="428"/>
        <end position="438"/>
    </location>
</feature>
<evidence type="ECO:0000256" key="4">
    <source>
        <dbReference type="SAM" id="MobiDB-lite"/>
    </source>
</evidence>
<keyword evidence="1 3" id="KW-0193">Cuticle</keyword>
<dbReference type="Pfam" id="PF00379">
    <property type="entry name" value="Chitin_bind_4"/>
    <property type="match status" value="1"/>
</dbReference>
<evidence type="ECO:0000313" key="5">
    <source>
        <dbReference type="EMBL" id="KOB51793.1"/>
    </source>
</evidence>
<keyword evidence="2" id="KW-0732">Signal</keyword>
<feature type="region of interest" description="Disordered" evidence="4">
    <location>
        <begin position="599"/>
        <end position="640"/>
    </location>
</feature>
<feature type="compositionally biased region" description="Basic and acidic residues" evidence="4">
    <location>
        <begin position="599"/>
        <end position="611"/>
    </location>
</feature>
<organism evidence="5 6">
    <name type="scientific">Operophtera brumata</name>
    <name type="common">Winter moth</name>
    <name type="synonym">Phalaena brumata</name>
    <dbReference type="NCBI Taxonomy" id="104452"/>
    <lineage>
        <taxon>Eukaryota</taxon>
        <taxon>Metazoa</taxon>
        <taxon>Ecdysozoa</taxon>
        <taxon>Arthropoda</taxon>
        <taxon>Hexapoda</taxon>
        <taxon>Insecta</taxon>
        <taxon>Pterygota</taxon>
        <taxon>Neoptera</taxon>
        <taxon>Endopterygota</taxon>
        <taxon>Lepidoptera</taxon>
        <taxon>Glossata</taxon>
        <taxon>Ditrysia</taxon>
        <taxon>Geometroidea</taxon>
        <taxon>Geometridae</taxon>
        <taxon>Larentiinae</taxon>
        <taxon>Operophtera</taxon>
    </lineage>
</organism>
<dbReference type="InterPro" id="IPR031311">
    <property type="entry name" value="CHIT_BIND_RR_consensus"/>
</dbReference>
<feature type="region of interest" description="Disordered" evidence="4">
    <location>
        <begin position="413"/>
        <end position="457"/>
    </location>
</feature>
<reference evidence="5 6" key="1">
    <citation type="journal article" date="2015" name="Genome Biol. Evol.">
        <title>The genome of winter moth (Operophtera brumata) provides a genomic perspective on sexual dimorphism and phenology.</title>
        <authorList>
            <person name="Derks M.F."/>
            <person name="Smit S."/>
            <person name="Salis L."/>
            <person name="Schijlen E."/>
            <person name="Bossers A."/>
            <person name="Mateman C."/>
            <person name="Pijl A.S."/>
            <person name="de Ridder D."/>
            <person name="Groenen M.A."/>
            <person name="Visser M.E."/>
            <person name="Megens H.J."/>
        </authorList>
    </citation>
    <scope>NUCLEOTIDE SEQUENCE [LARGE SCALE GENOMIC DNA]</scope>
    <source>
        <strain evidence="5">WM2013NL</strain>
        <tissue evidence="5">Head and thorax</tissue>
    </source>
</reference>
<dbReference type="GO" id="GO:0062129">
    <property type="term" value="C:chitin-based extracellular matrix"/>
    <property type="evidence" value="ECO:0007669"/>
    <property type="project" value="TreeGrafter"/>
</dbReference>
<name>A0A0L7K283_OPEBR</name>
<dbReference type="InterPro" id="IPR050468">
    <property type="entry name" value="Cuticle_Struct_Prot"/>
</dbReference>
<keyword evidence="6" id="KW-1185">Reference proteome</keyword>
<evidence type="ECO:0000256" key="3">
    <source>
        <dbReference type="PROSITE-ProRule" id="PRU00497"/>
    </source>
</evidence>
<feature type="non-terminal residue" evidence="5">
    <location>
        <position position="1"/>
    </location>
</feature>
<sequence length="744" mass="84271">TTAYPRNGFETTVTPLGPKAGYENPQTSFTGFTYPINGHNIQQEITPDSFGTIGHHLGKPGNIAIIAVPDVMQNYQPKAFGMYGGNPMIIKSYLGSPQQQFELTKMLDNYNENNPSRYLPTSVKSNKDNLPSFVLDATRVPLAPNLGNNPEAMQYLSTTVRYDKTKTPQNLITRNETKKKYPIRPKRPQAESDKNAELINIKNALTPEGYAYSFDTSNGIHIDESATTADGVKALGSYSYTGDDGKVYSVIYSADENGFQPRGDHFPTPPPIPEAIQMVIEQANKDKEAGIIHDGSYDEERYGHMKYQGPLNRYLKNKQRSYEMRNRKIVPGSKKMHKKTVAVMDTKVYNYQGNSDHGKNDQQSYVQNSVNNLIGKFGMKRVSTNPMNEGHANDKQNEEKKYFHLPMTSIEYQQDNNPPRIHKPSANEYANDSQTPKINKNRGEGVQDPASFKSKNNNNIKQYSNMATNNTYENKNAVKSKLDTDRNPPKMTTPQDAGYLYVPPRNIFIEGRFQDKPTILNEAPNHDKTYNNVESKAAVPVSQLYYIDQFDKNNNKNYQLQETPISKITSYITTTEEPIKQPTYTSDFYGSTNRDVDQSIEEERNASEKNPSKGNNPTITTAQPYGNTLSTNYNDKDYNDNIHQQEDNLYLDNRDENGFPSTRNNIENTSYQSTTQMPSHTKYTSQLLVDSNQYDTTYPPIGYDNTSPNAATNYPENEEYFRTSPDVPATFEDLPTSKYKAIYK</sequence>
<dbReference type="InterPro" id="IPR000618">
    <property type="entry name" value="Insect_cuticle"/>
</dbReference>